<evidence type="ECO:0000256" key="1">
    <source>
        <dbReference type="SAM" id="Phobius"/>
    </source>
</evidence>
<dbReference type="AlphaFoldDB" id="G4TY49"/>
<keyword evidence="1" id="KW-0812">Transmembrane</keyword>
<feature type="transmembrane region" description="Helical" evidence="1">
    <location>
        <begin position="109"/>
        <end position="137"/>
    </location>
</feature>
<comment type="caution">
    <text evidence="2">The sequence shown here is derived from an EMBL/GenBank/DDBJ whole genome shotgun (WGS) entry which is preliminary data.</text>
</comment>
<evidence type="ECO:0000313" key="2">
    <source>
        <dbReference type="EMBL" id="CCA76242.1"/>
    </source>
</evidence>
<dbReference type="EMBL" id="CAFZ01000663">
    <property type="protein sequence ID" value="CCA76242.1"/>
    <property type="molecule type" value="Genomic_DNA"/>
</dbReference>
<organism evidence="2 3">
    <name type="scientific">Serendipita indica (strain DSM 11827)</name>
    <name type="common">Root endophyte fungus</name>
    <name type="synonym">Piriformospora indica</name>
    <dbReference type="NCBI Taxonomy" id="1109443"/>
    <lineage>
        <taxon>Eukaryota</taxon>
        <taxon>Fungi</taxon>
        <taxon>Dikarya</taxon>
        <taxon>Basidiomycota</taxon>
        <taxon>Agaricomycotina</taxon>
        <taxon>Agaricomycetes</taxon>
        <taxon>Sebacinales</taxon>
        <taxon>Serendipitaceae</taxon>
        <taxon>Serendipita</taxon>
    </lineage>
</organism>
<gene>
    <name evidence="2" type="ORF">PIIN_10234</name>
</gene>
<reference evidence="2 3" key="1">
    <citation type="journal article" date="2011" name="PLoS Pathog.">
        <title>Endophytic Life Strategies Decoded by Genome and Transcriptome Analyses of the Mutualistic Root Symbiont Piriformospora indica.</title>
        <authorList>
            <person name="Zuccaro A."/>
            <person name="Lahrmann U."/>
            <person name="Guldener U."/>
            <person name="Langen G."/>
            <person name="Pfiffi S."/>
            <person name="Biedenkopf D."/>
            <person name="Wong P."/>
            <person name="Samans B."/>
            <person name="Grimm C."/>
            <person name="Basiewicz M."/>
            <person name="Murat C."/>
            <person name="Martin F."/>
            <person name="Kogel K.H."/>
        </authorList>
    </citation>
    <scope>NUCLEOTIDE SEQUENCE [LARGE SCALE GENOMIC DNA]</scope>
    <source>
        <strain evidence="2 3">DSM 11827</strain>
    </source>
</reference>
<dbReference type="Proteomes" id="UP000007148">
    <property type="component" value="Unassembled WGS sequence"/>
</dbReference>
<proteinExistence type="predicted"/>
<protein>
    <submittedName>
        <fullName evidence="2">Uncharacterized protein</fullName>
    </submittedName>
</protein>
<dbReference type="InParanoid" id="G4TY49"/>
<sequence length="162" mass="18036">MNTTLNTQPLPQASMDTSIHWMLDEKRVQTVDGSCEHRRHHSCSRRKLNIGIMILIMSLLLGALTFIFLNLLEATGDDLLGGFWKRALGDGVSGTGNESTFTRNKRAPLRILCVVLATYVHAAEVLLVFNVSVVAFAQNSQIRPSIRASAITNERFLTRLEL</sequence>
<dbReference type="HOGENOM" id="CLU_1636062_0_0_1"/>
<feature type="transmembrane region" description="Helical" evidence="1">
    <location>
        <begin position="48"/>
        <end position="69"/>
    </location>
</feature>
<keyword evidence="1" id="KW-1133">Transmembrane helix</keyword>
<keyword evidence="3" id="KW-1185">Reference proteome</keyword>
<keyword evidence="1" id="KW-0472">Membrane</keyword>
<accession>G4TY49</accession>
<name>G4TY49_SERID</name>
<evidence type="ECO:0000313" key="3">
    <source>
        <dbReference type="Proteomes" id="UP000007148"/>
    </source>
</evidence>